<dbReference type="EMBL" id="GL349446">
    <property type="protein sequence ID" value="KNC47336.1"/>
    <property type="molecule type" value="Genomic_DNA"/>
</dbReference>
<accession>A0A0L0D5H1</accession>
<dbReference type="InterPro" id="IPR011050">
    <property type="entry name" value="Pectin_lyase_fold/virulence"/>
</dbReference>
<name>A0A0L0D5H1_THETB</name>
<feature type="chain" id="PRO_5005537267" evidence="6">
    <location>
        <begin position="21"/>
        <end position="539"/>
    </location>
</feature>
<dbReference type="eggNOG" id="ENOG502QPMF">
    <property type="taxonomic scope" value="Eukaryota"/>
</dbReference>
<evidence type="ECO:0000256" key="3">
    <source>
        <dbReference type="ARBA" id="ARBA00023295"/>
    </source>
</evidence>
<dbReference type="InterPro" id="IPR051801">
    <property type="entry name" value="GH28_Enzymes"/>
</dbReference>
<reference evidence="7 8" key="1">
    <citation type="submission" date="2010-05" db="EMBL/GenBank/DDBJ databases">
        <title>The Genome Sequence of Thecamonas trahens ATCC 50062.</title>
        <authorList>
            <consortium name="The Broad Institute Genome Sequencing Platform"/>
            <person name="Russ C."/>
            <person name="Cuomo C."/>
            <person name="Shea T."/>
            <person name="Young S.K."/>
            <person name="Zeng Q."/>
            <person name="Koehrsen M."/>
            <person name="Haas B."/>
            <person name="Borodovsky M."/>
            <person name="Guigo R."/>
            <person name="Alvarado L."/>
            <person name="Berlin A."/>
            <person name="Bochicchio J."/>
            <person name="Borenstein D."/>
            <person name="Chapman S."/>
            <person name="Chen Z."/>
            <person name="Freedman E."/>
            <person name="Gellesch M."/>
            <person name="Goldberg J."/>
            <person name="Griggs A."/>
            <person name="Gujja S."/>
            <person name="Heilman E."/>
            <person name="Heiman D."/>
            <person name="Hepburn T."/>
            <person name="Howarth C."/>
            <person name="Jen D."/>
            <person name="Larson L."/>
            <person name="Mehta T."/>
            <person name="Park D."/>
            <person name="Pearson M."/>
            <person name="Roberts A."/>
            <person name="Saif S."/>
            <person name="Shenoy N."/>
            <person name="Sisk P."/>
            <person name="Stolte C."/>
            <person name="Sykes S."/>
            <person name="Thomson T."/>
            <person name="Walk T."/>
            <person name="White J."/>
            <person name="Yandava C."/>
            <person name="Burger G."/>
            <person name="Gray M.W."/>
            <person name="Holland P.W.H."/>
            <person name="King N."/>
            <person name="Lang F.B.F."/>
            <person name="Roger A.J."/>
            <person name="Ruiz-Trillo I."/>
            <person name="Lander E."/>
            <person name="Nusbaum C."/>
        </authorList>
    </citation>
    <scope>NUCLEOTIDE SEQUENCE [LARGE SCALE GENOMIC DNA]</scope>
    <source>
        <strain evidence="7 8">ATCC 50062</strain>
    </source>
</reference>
<evidence type="ECO:0000256" key="2">
    <source>
        <dbReference type="ARBA" id="ARBA00022801"/>
    </source>
</evidence>
<evidence type="ECO:0000256" key="4">
    <source>
        <dbReference type="RuleBase" id="RU361169"/>
    </source>
</evidence>
<dbReference type="AlphaFoldDB" id="A0A0L0D5H1"/>
<dbReference type="STRING" id="461836.A0A0L0D5H1"/>
<evidence type="ECO:0000313" key="7">
    <source>
        <dbReference type="EMBL" id="KNC47336.1"/>
    </source>
</evidence>
<dbReference type="GO" id="GO:0005975">
    <property type="term" value="P:carbohydrate metabolic process"/>
    <property type="evidence" value="ECO:0007669"/>
    <property type="project" value="InterPro"/>
</dbReference>
<dbReference type="InterPro" id="IPR000743">
    <property type="entry name" value="Glyco_hydro_28"/>
</dbReference>
<dbReference type="Gene3D" id="2.160.20.10">
    <property type="entry name" value="Single-stranded right-handed beta-helix, Pectin lyase-like"/>
    <property type="match status" value="1"/>
</dbReference>
<dbReference type="OrthoDB" id="187139at2759"/>
<dbReference type="GO" id="GO:0004650">
    <property type="term" value="F:polygalacturonase activity"/>
    <property type="evidence" value="ECO:0007669"/>
    <property type="project" value="InterPro"/>
</dbReference>
<dbReference type="GeneID" id="25563343"/>
<organism evidence="7 8">
    <name type="scientific">Thecamonas trahens ATCC 50062</name>
    <dbReference type="NCBI Taxonomy" id="461836"/>
    <lineage>
        <taxon>Eukaryota</taxon>
        <taxon>Apusozoa</taxon>
        <taxon>Apusomonadida</taxon>
        <taxon>Apusomonadidae</taxon>
        <taxon>Thecamonas</taxon>
    </lineage>
</organism>
<keyword evidence="2 4" id="KW-0378">Hydrolase</keyword>
<evidence type="ECO:0000256" key="5">
    <source>
        <dbReference type="SAM" id="MobiDB-lite"/>
    </source>
</evidence>
<evidence type="ECO:0000256" key="1">
    <source>
        <dbReference type="ARBA" id="ARBA00008834"/>
    </source>
</evidence>
<evidence type="ECO:0000313" key="8">
    <source>
        <dbReference type="Proteomes" id="UP000054408"/>
    </source>
</evidence>
<dbReference type="RefSeq" id="XP_013759674.1">
    <property type="nucleotide sequence ID" value="XM_013904220.1"/>
</dbReference>
<evidence type="ECO:0000256" key="6">
    <source>
        <dbReference type="SAM" id="SignalP"/>
    </source>
</evidence>
<dbReference type="InterPro" id="IPR012334">
    <property type="entry name" value="Pectin_lyas_fold"/>
</dbReference>
<keyword evidence="8" id="KW-1185">Reference proteome</keyword>
<keyword evidence="3 4" id="KW-0326">Glycosidase</keyword>
<dbReference type="Proteomes" id="UP000054408">
    <property type="component" value="Unassembled WGS sequence"/>
</dbReference>
<protein>
    <submittedName>
        <fullName evidence="7">Polygalacturonase</fullName>
    </submittedName>
</protein>
<dbReference type="SUPFAM" id="SSF51126">
    <property type="entry name" value="Pectin lyase-like"/>
    <property type="match status" value="1"/>
</dbReference>
<comment type="similarity">
    <text evidence="1 4">Belongs to the glycosyl hydrolase 28 family.</text>
</comment>
<proteinExistence type="inferred from homology"/>
<sequence>MQMFLVVATVLLAVVVSGTGQRCASTPAHAVCSVVAFGARGDGKTDDTGPIQEALACAACDVVVLPFGGVFVARGVNLSSNTELRVETGAVLMGAASVAGWPLVDALPSYPLSRDHNSQPRYQALIAGYDVVNVSISGGGRIDGRGEMWWRAVRKHELSMQRPPLIEIVGGVGVRITELELKDSPYYHIHPYMCRGVVVDRVRIDAPLGSPNTDGIDPDSSSDVRITRCTISSGDDHISLKAGKGWEGYAWGVPTERVLIADNIFHHGAGIAIGSETGGGIADVVVSNATLDASQSAVRFKTCPTYGRGMTNVTYDGVVGIGLLDGLFVDMAYECGAANASLPAPIFASVTLRNLQLDGIGRAGAITCLPSGCRNWRLADVHVASIEGWTVTPGGMLVSRYRKYGREEEAQLAVQREESMRRLAEAKAARAQVEEMKGAMVAQFTAMGREMETVTERMKVEERRLEEGIDSVFAAARSSARAHAIRQAVDELDAKERELLGQPPTAPPVTPPTSTDGAGADAAASATVSGKGDLRGRRG</sequence>
<gene>
    <name evidence="7" type="ORF">AMSG_03770</name>
</gene>
<dbReference type="PANTHER" id="PTHR31339">
    <property type="entry name" value="PECTIN LYASE-RELATED"/>
    <property type="match status" value="1"/>
</dbReference>
<dbReference type="PANTHER" id="PTHR31339:SF9">
    <property type="entry name" value="PLASMIN AND FIBRONECTIN-BINDING PROTEIN A"/>
    <property type="match status" value="1"/>
</dbReference>
<feature type="signal peptide" evidence="6">
    <location>
        <begin position="1"/>
        <end position="20"/>
    </location>
</feature>
<feature type="compositionally biased region" description="Low complexity" evidence="5">
    <location>
        <begin position="512"/>
        <end position="526"/>
    </location>
</feature>
<dbReference type="Pfam" id="PF00295">
    <property type="entry name" value="Glyco_hydro_28"/>
    <property type="match status" value="1"/>
</dbReference>
<keyword evidence="6" id="KW-0732">Signal</keyword>
<feature type="region of interest" description="Disordered" evidence="5">
    <location>
        <begin position="494"/>
        <end position="539"/>
    </location>
</feature>